<evidence type="ECO:0000313" key="4">
    <source>
        <dbReference type="EMBL" id="TWT79911.1"/>
    </source>
</evidence>
<dbReference type="Proteomes" id="UP000315010">
    <property type="component" value="Unassembled WGS sequence"/>
</dbReference>
<organism evidence="4 5">
    <name type="scientific">Novipirellula herctigrandis</name>
    <dbReference type="NCBI Taxonomy" id="2527986"/>
    <lineage>
        <taxon>Bacteria</taxon>
        <taxon>Pseudomonadati</taxon>
        <taxon>Planctomycetota</taxon>
        <taxon>Planctomycetia</taxon>
        <taxon>Pirellulales</taxon>
        <taxon>Pirellulaceae</taxon>
        <taxon>Novipirellula</taxon>
    </lineage>
</organism>
<evidence type="ECO:0000259" key="3">
    <source>
        <dbReference type="Pfam" id="PF07589"/>
    </source>
</evidence>
<dbReference type="InterPro" id="IPR050952">
    <property type="entry name" value="TRIM-NHL_E3_ligases"/>
</dbReference>
<dbReference type="EMBL" id="SJPJ01000001">
    <property type="protein sequence ID" value="TWT79911.1"/>
    <property type="molecule type" value="Genomic_DNA"/>
</dbReference>
<dbReference type="InterPro" id="IPR013424">
    <property type="entry name" value="Ice-binding_C"/>
</dbReference>
<dbReference type="PANTHER" id="PTHR24104">
    <property type="entry name" value="E3 UBIQUITIN-PROTEIN LIGASE NHLRC1-RELATED"/>
    <property type="match status" value="1"/>
</dbReference>
<dbReference type="AlphaFoldDB" id="A0A5C5YZC9"/>
<dbReference type="NCBIfam" id="TIGR02595">
    <property type="entry name" value="PEP_CTERM"/>
    <property type="match status" value="1"/>
</dbReference>
<evidence type="ECO:0000313" key="5">
    <source>
        <dbReference type="Proteomes" id="UP000315010"/>
    </source>
</evidence>
<protein>
    <submittedName>
        <fullName evidence="4">NHL repeat protein</fullName>
    </submittedName>
</protein>
<feature type="domain" description="Ice-binding protein C-terminal" evidence="3">
    <location>
        <begin position="323"/>
        <end position="345"/>
    </location>
</feature>
<dbReference type="GO" id="GO:0008270">
    <property type="term" value="F:zinc ion binding"/>
    <property type="evidence" value="ECO:0007669"/>
    <property type="project" value="UniProtKB-KW"/>
</dbReference>
<dbReference type="PANTHER" id="PTHR24104:SF25">
    <property type="entry name" value="PROTEIN LIN-41"/>
    <property type="match status" value="1"/>
</dbReference>
<dbReference type="InterPro" id="IPR011042">
    <property type="entry name" value="6-blade_b-propeller_TolB-like"/>
</dbReference>
<dbReference type="SUPFAM" id="SSF63825">
    <property type="entry name" value="YWTD domain"/>
    <property type="match status" value="1"/>
</dbReference>
<dbReference type="Pfam" id="PF01436">
    <property type="entry name" value="NHL"/>
    <property type="match status" value="1"/>
</dbReference>
<keyword evidence="1" id="KW-0677">Repeat</keyword>
<gene>
    <name evidence="4" type="ORF">CA13_13200</name>
</gene>
<proteinExistence type="predicted"/>
<dbReference type="InterPro" id="IPR001258">
    <property type="entry name" value="NHL_repeat"/>
</dbReference>
<dbReference type="Gene3D" id="2.120.10.30">
    <property type="entry name" value="TolB, C-terminal domain"/>
    <property type="match status" value="1"/>
</dbReference>
<accession>A0A5C5YZC9</accession>
<name>A0A5C5YZC9_9BACT</name>
<reference evidence="4 5" key="1">
    <citation type="submission" date="2019-02" db="EMBL/GenBank/DDBJ databases">
        <title>Deep-cultivation of Planctomycetes and their phenomic and genomic characterization uncovers novel biology.</title>
        <authorList>
            <person name="Wiegand S."/>
            <person name="Jogler M."/>
            <person name="Boedeker C."/>
            <person name="Pinto D."/>
            <person name="Vollmers J."/>
            <person name="Rivas-Marin E."/>
            <person name="Kohn T."/>
            <person name="Peeters S.H."/>
            <person name="Heuer A."/>
            <person name="Rast P."/>
            <person name="Oberbeckmann S."/>
            <person name="Bunk B."/>
            <person name="Jeske O."/>
            <person name="Meyerdierks A."/>
            <person name="Storesund J.E."/>
            <person name="Kallscheuer N."/>
            <person name="Luecker S."/>
            <person name="Lage O.M."/>
            <person name="Pohl T."/>
            <person name="Merkel B.J."/>
            <person name="Hornburger P."/>
            <person name="Mueller R.-W."/>
            <person name="Bruemmer F."/>
            <person name="Labrenz M."/>
            <person name="Spormann A.M."/>
            <person name="Op Den Camp H."/>
            <person name="Overmann J."/>
            <person name="Amann R."/>
            <person name="Jetten M.S.M."/>
            <person name="Mascher T."/>
            <person name="Medema M.H."/>
            <person name="Devos D.P."/>
            <person name="Kaster A.-K."/>
            <person name="Ovreas L."/>
            <person name="Rohde M."/>
            <person name="Galperin M.Y."/>
            <person name="Jogler C."/>
        </authorList>
    </citation>
    <scope>NUCLEOTIDE SEQUENCE [LARGE SCALE GENOMIC DNA]</scope>
    <source>
        <strain evidence="4 5">CA13</strain>
    </source>
</reference>
<dbReference type="CDD" id="cd05819">
    <property type="entry name" value="NHL"/>
    <property type="match status" value="1"/>
</dbReference>
<keyword evidence="5" id="KW-1185">Reference proteome</keyword>
<evidence type="ECO:0000256" key="2">
    <source>
        <dbReference type="PROSITE-ProRule" id="PRU00504"/>
    </source>
</evidence>
<feature type="repeat" description="NHL" evidence="2">
    <location>
        <begin position="112"/>
        <end position="141"/>
    </location>
</feature>
<sequence length="348" mass="35920">MILNKVSGRFSGWVVTASIGLVASLCGGIHSANGEVIATGFFSGTLERFDPDTLAQTTFASIASASDPFPGLSGIALNNQTRQLYVSARISQRIYTVDADTGSTLGFHQLSTTPAGLAVDSNGQVFVSDNGGSSISVFDSNWNQVNTITVPDIGVGNNQPSGLAFDSNGRLLISTFAGAGIFQFDPNTSIVSSLAPSPLANGMIAFDSNDNFVVGGAAFSNDLLRFDENGVGLSNPYLTIDAALLPLPSGTFASPDFTSPAGVAYDENGNLFVAALGRTNPTSAADNFQSNGGLFKFDSSGSLVAQTGSTVTPLSSVIFVPSAVPEPSSVAMLTLCVAGVAIRRRKRY</sequence>
<dbReference type="Pfam" id="PF07589">
    <property type="entry name" value="PEP-CTERM"/>
    <property type="match status" value="1"/>
</dbReference>
<dbReference type="PROSITE" id="PS51125">
    <property type="entry name" value="NHL"/>
    <property type="match status" value="1"/>
</dbReference>
<comment type="caution">
    <text evidence="4">The sequence shown here is derived from an EMBL/GenBank/DDBJ whole genome shotgun (WGS) entry which is preliminary data.</text>
</comment>
<evidence type="ECO:0000256" key="1">
    <source>
        <dbReference type="ARBA" id="ARBA00022737"/>
    </source>
</evidence>